<dbReference type="EMBL" id="KN817742">
    <property type="protein sequence ID" value="KJA13426.1"/>
    <property type="molecule type" value="Genomic_DNA"/>
</dbReference>
<evidence type="ECO:0000313" key="1">
    <source>
        <dbReference type="EMBL" id="KJA13426.1"/>
    </source>
</evidence>
<organism evidence="1 2">
    <name type="scientific">Hypholoma sublateritium (strain FD-334 SS-4)</name>
    <dbReference type="NCBI Taxonomy" id="945553"/>
    <lineage>
        <taxon>Eukaryota</taxon>
        <taxon>Fungi</taxon>
        <taxon>Dikarya</taxon>
        <taxon>Basidiomycota</taxon>
        <taxon>Agaricomycotina</taxon>
        <taxon>Agaricomycetes</taxon>
        <taxon>Agaricomycetidae</taxon>
        <taxon>Agaricales</taxon>
        <taxon>Agaricineae</taxon>
        <taxon>Strophariaceae</taxon>
        <taxon>Hypholoma</taxon>
    </lineage>
</organism>
<name>A0A0D2N9W3_HYPSF</name>
<gene>
    <name evidence="1" type="ORF">HYPSUDRAFT_92750</name>
</gene>
<accession>A0A0D2N9W3</accession>
<reference evidence="2" key="1">
    <citation type="submission" date="2014-04" db="EMBL/GenBank/DDBJ databases">
        <title>Evolutionary Origins and Diversification of the Mycorrhizal Mutualists.</title>
        <authorList>
            <consortium name="DOE Joint Genome Institute"/>
            <consortium name="Mycorrhizal Genomics Consortium"/>
            <person name="Kohler A."/>
            <person name="Kuo A."/>
            <person name="Nagy L.G."/>
            <person name="Floudas D."/>
            <person name="Copeland A."/>
            <person name="Barry K.W."/>
            <person name="Cichocki N."/>
            <person name="Veneault-Fourrey C."/>
            <person name="LaButti K."/>
            <person name="Lindquist E.A."/>
            <person name="Lipzen A."/>
            <person name="Lundell T."/>
            <person name="Morin E."/>
            <person name="Murat C."/>
            <person name="Riley R."/>
            <person name="Ohm R."/>
            <person name="Sun H."/>
            <person name="Tunlid A."/>
            <person name="Henrissat B."/>
            <person name="Grigoriev I.V."/>
            <person name="Hibbett D.S."/>
            <person name="Martin F."/>
        </authorList>
    </citation>
    <scope>NUCLEOTIDE SEQUENCE [LARGE SCALE GENOMIC DNA]</scope>
    <source>
        <strain evidence="2">FD-334 SS-4</strain>
    </source>
</reference>
<dbReference type="AlphaFoldDB" id="A0A0D2N9W3"/>
<evidence type="ECO:0000313" key="2">
    <source>
        <dbReference type="Proteomes" id="UP000054270"/>
    </source>
</evidence>
<proteinExistence type="predicted"/>
<protein>
    <submittedName>
        <fullName evidence="1">Uncharacterized protein</fullName>
    </submittedName>
</protein>
<keyword evidence="2" id="KW-1185">Reference proteome</keyword>
<sequence length="103" mass="11680">MLSWDSVDRITPLITGGADLIFKGQPRLKRIEFRIMWTGYVDPKEDEKYYIAVDEATTRAKLGHIVAILVFKFMKEHGIGVALALASLNNVYDSSWQATLHIL</sequence>
<dbReference type="Proteomes" id="UP000054270">
    <property type="component" value="Unassembled WGS sequence"/>
</dbReference>